<feature type="chain" id="PRO_5038497278" description="Lipoprotein" evidence="1">
    <location>
        <begin position="23"/>
        <end position="269"/>
    </location>
</feature>
<protein>
    <recommendedName>
        <fullName evidence="4">Lipoprotein</fullName>
    </recommendedName>
</protein>
<evidence type="ECO:0008006" key="4">
    <source>
        <dbReference type="Google" id="ProtNLM"/>
    </source>
</evidence>
<evidence type="ECO:0000256" key="1">
    <source>
        <dbReference type="SAM" id="SignalP"/>
    </source>
</evidence>
<keyword evidence="1" id="KW-0732">Signal</keyword>
<proteinExistence type="predicted"/>
<evidence type="ECO:0000313" key="3">
    <source>
        <dbReference type="Proteomes" id="UP000573327"/>
    </source>
</evidence>
<reference evidence="2 3" key="1">
    <citation type="submission" date="2020-08" db="EMBL/GenBank/DDBJ databases">
        <title>Sequencing the genomes of 1000 actinobacteria strains.</title>
        <authorList>
            <person name="Klenk H.-P."/>
        </authorList>
    </citation>
    <scope>NUCLEOTIDE SEQUENCE [LARGE SCALE GENOMIC DNA]</scope>
    <source>
        <strain evidence="2 3">DSM 44786</strain>
    </source>
</reference>
<dbReference type="AlphaFoldDB" id="A0A7W7WFF8"/>
<organism evidence="2 3">
    <name type="scientific">Kitasatospora gansuensis</name>
    <dbReference type="NCBI Taxonomy" id="258050"/>
    <lineage>
        <taxon>Bacteria</taxon>
        <taxon>Bacillati</taxon>
        <taxon>Actinomycetota</taxon>
        <taxon>Actinomycetes</taxon>
        <taxon>Kitasatosporales</taxon>
        <taxon>Streptomycetaceae</taxon>
        <taxon>Kitasatospora</taxon>
    </lineage>
</organism>
<dbReference type="Gene3D" id="2.50.20.20">
    <property type="match status" value="1"/>
</dbReference>
<name>A0A7W7WFF8_9ACTN</name>
<dbReference type="EMBL" id="JACHJR010000001">
    <property type="protein sequence ID" value="MBB4944490.1"/>
    <property type="molecule type" value="Genomic_DNA"/>
</dbReference>
<dbReference type="RefSeq" id="WP_184910479.1">
    <property type="nucleotide sequence ID" value="NZ_JACHJR010000001.1"/>
</dbReference>
<accession>A0A7W7WFF8</accession>
<evidence type="ECO:0000313" key="2">
    <source>
        <dbReference type="EMBL" id="MBB4944490.1"/>
    </source>
</evidence>
<keyword evidence="3" id="KW-1185">Reference proteome</keyword>
<feature type="signal peptide" evidence="1">
    <location>
        <begin position="1"/>
        <end position="22"/>
    </location>
</feature>
<comment type="caution">
    <text evidence="2">The sequence shown here is derived from an EMBL/GenBank/DDBJ whole genome shotgun (WGS) entry which is preliminary data.</text>
</comment>
<dbReference type="Proteomes" id="UP000573327">
    <property type="component" value="Unassembled WGS sequence"/>
</dbReference>
<gene>
    <name evidence="2" type="ORF">F4556_000025</name>
</gene>
<sequence length="269" mass="27543">MPSKRLASIAVLCLSLAATATACSEDRKPAAAATVTPSESAGGPAAQGLAVDTLSGADIAKQAQAAMAQLASVKIEGSVSSGGGMTTLQLAADKKGNCAGSVRVPATGQVDLLRTSTQVWLKPDAAFWKSIATQTGGAKAGAMAAELFKGRYLTGGQDDATVKQTASMCDLVDAIAKDDDSPNTYTKGAMGITNGIKTFTLVATDAEGVKSTMYIATEGKPYLVKVERTDSPGSNHMNLSDFDKPVTVQAPPADTVIDYSAFQDKLKTA</sequence>
<dbReference type="PROSITE" id="PS51257">
    <property type="entry name" value="PROKAR_LIPOPROTEIN"/>
    <property type="match status" value="1"/>
</dbReference>